<reference evidence="1" key="3">
    <citation type="submission" date="2025-09" db="UniProtKB">
        <authorList>
            <consortium name="Ensembl"/>
        </authorList>
    </citation>
    <scope>IDENTIFICATION</scope>
</reference>
<protein>
    <submittedName>
        <fullName evidence="1">TATA-box binding protein associated factor 10</fullName>
    </submittedName>
</protein>
<organism evidence="1">
    <name type="scientific">Ovis aries</name>
    <name type="common">Sheep</name>
    <dbReference type="NCBI Taxonomy" id="9940"/>
    <lineage>
        <taxon>Eukaryota</taxon>
        <taxon>Metazoa</taxon>
        <taxon>Chordata</taxon>
        <taxon>Craniata</taxon>
        <taxon>Vertebrata</taxon>
        <taxon>Euteleostomi</taxon>
        <taxon>Mammalia</taxon>
        <taxon>Eutheria</taxon>
        <taxon>Laurasiatheria</taxon>
        <taxon>Artiodactyla</taxon>
        <taxon>Ruminantia</taxon>
        <taxon>Pecora</taxon>
        <taxon>Bovidae</taxon>
        <taxon>Caprinae</taxon>
        <taxon>Ovis</taxon>
    </lineage>
</organism>
<dbReference type="Ensembl" id="ENSOART00020076900.1">
    <property type="protein sequence ID" value="ENSOARP00020046389.1"/>
    <property type="gene ID" value="ENSOARG00020009554.2"/>
</dbReference>
<name>A0AC11DKB5_SHEEP</name>
<evidence type="ECO:0000313" key="1">
    <source>
        <dbReference type="Ensembl" id="ENSOARP00020046389.1"/>
    </source>
</evidence>
<sequence length="242" mass="24141">MSCSGSGADPEAAPASAASAPGPAPAVSAPAALPAGTAAENKASPAGTSGGPGAGAAAGGTGAVAARAGEPAERRGAAPVTTGGAAPPEGAMSNGVYVLPSAANGEVKPVVSSTPLVDFLMQLEDYTPTIPDAVTGYYLNRAGFEASDPRIIRLISLAAQKFISDIANDALQHCKMKGTASGSSRSKSKDRKYTLTMEDLTPALSESHPGRCIHAPGALEGELDVGHTDSSSHVLINLRKRR</sequence>
<reference evidence="1" key="1">
    <citation type="submission" date="2020-11" db="EMBL/GenBank/DDBJ databases">
        <authorList>
            <person name="Davenport K.M."/>
            <person name="Bickhart D.M."/>
            <person name="Smith T.P.L."/>
            <person name="Murdoch B.M."/>
            <person name="Rosen B.D."/>
        </authorList>
    </citation>
    <scope>NUCLEOTIDE SEQUENCE [LARGE SCALE GENOMIC DNA]</scope>
    <source>
        <strain evidence="1">OAR_USU_Benz2616</strain>
    </source>
</reference>
<reference evidence="1" key="2">
    <citation type="submission" date="2025-08" db="UniProtKB">
        <authorList>
            <consortium name="Ensembl"/>
        </authorList>
    </citation>
    <scope>IDENTIFICATION</scope>
</reference>
<proteinExistence type="predicted"/>
<accession>A0AC11DKB5</accession>
<gene>
    <name evidence="1" type="primary">TAF10</name>
</gene>